<dbReference type="SUPFAM" id="SSF52374">
    <property type="entry name" value="Nucleotidylyl transferase"/>
    <property type="match status" value="1"/>
</dbReference>
<dbReference type="GO" id="GO:0006423">
    <property type="term" value="P:cysteinyl-tRNA aminoacylation"/>
    <property type="evidence" value="ECO:0007669"/>
    <property type="project" value="InterPro"/>
</dbReference>
<organism evidence="6">
    <name type="scientific">marine sediment metagenome</name>
    <dbReference type="NCBI Taxonomy" id="412755"/>
    <lineage>
        <taxon>unclassified sequences</taxon>
        <taxon>metagenomes</taxon>
        <taxon>ecological metagenomes</taxon>
    </lineage>
</organism>
<gene>
    <name evidence="6" type="ORF">S12H4_11057</name>
</gene>
<dbReference type="Gene3D" id="1.20.120.1910">
    <property type="entry name" value="Cysteine-tRNA ligase, C-terminal anti-codon recognition domain"/>
    <property type="match status" value="1"/>
</dbReference>
<feature type="non-terminal residue" evidence="6">
    <location>
        <position position="1"/>
    </location>
</feature>
<dbReference type="PANTHER" id="PTHR10890:SF3">
    <property type="entry name" value="CYSTEINE--TRNA LIGASE, CYTOPLASMIC"/>
    <property type="match status" value="1"/>
</dbReference>
<reference evidence="6" key="1">
    <citation type="journal article" date="2014" name="Front. Microbiol.">
        <title>High frequency of phylogenetically diverse reductive dehalogenase-homologous genes in deep subseafloor sedimentary metagenomes.</title>
        <authorList>
            <person name="Kawai M."/>
            <person name="Futagami T."/>
            <person name="Toyoda A."/>
            <person name="Takaki Y."/>
            <person name="Nishi S."/>
            <person name="Hori S."/>
            <person name="Arai W."/>
            <person name="Tsubouchi T."/>
            <person name="Morono Y."/>
            <person name="Uchiyama I."/>
            <person name="Ito T."/>
            <person name="Fujiyama A."/>
            <person name="Inagaki F."/>
            <person name="Takami H."/>
        </authorList>
    </citation>
    <scope>NUCLEOTIDE SEQUENCE</scope>
    <source>
        <strain evidence="6">Expedition CK06-06</strain>
    </source>
</reference>
<keyword evidence="3" id="KW-0547">Nucleotide-binding</keyword>
<feature type="domain" description="Cysteinyl-tRNA synthetase class Ia DALR" evidence="5">
    <location>
        <begin position="73"/>
        <end position="127"/>
    </location>
</feature>
<dbReference type="SMART" id="SM00840">
    <property type="entry name" value="DALR_2"/>
    <property type="match status" value="1"/>
</dbReference>
<comment type="caution">
    <text evidence="6">The sequence shown here is derived from an EMBL/GenBank/DDBJ whole genome shotgun (WGS) entry which is preliminary data.</text>
</comment>
<dbReference type="InterPro" id="IPR015273">
    <property type="entry name" value="Cys-tRNA-synt_Ia_DALR"/>
</dbReference>
<evidence type="ECO:0000256" key="3">
    <source>
        <dbReference type="ARBA" id="ARBA00022741"/>
    </source>
</evidence>
<keyword evidence="4" id="KW-0067">ATP-binding</keyword>
<accession>X1SI13</accession>
<dbReference type="PANTHER" id="PTHR10890">
    <property type="entry name" value="CYSTEINYL-TRNA SYNTHETASE"/>
    <property type="match status" value="1"/>
</dbReference>
<dbReference type="SUPFAM" id="SSF47323">
    <property type="entry name" value="Anticodon-binding domain of a subclass of class I aminoacyl-tRNA synthetases"/>
    <property type="match status" value="1"/>
</dbReference>
<dbReference type="InterPro" id="IPR024909">
    <property type="entry name" value="Cys-tRNA/MSH_ligase"/>
</dbReference>
<keyword evidence="2" id="KW-0436">Ligase</keyword>
<dbReference type="GO" id="GO:0005524">
    <property type="term" value="F:ATP binding"/>
    <property type="evidence" value="ECO:0007669"/>
    <property type="project" value="UniProtKB-KW"/>
</dbReference>
<evidence type="ECO:0000256" key="4">
    <source>
        <dbReference type="ARBA" id="ARBA00022840"/>
    </source>
</evidence>
<dbReference type="GO" id="GO:0004817">
    <property type="term" value="F:cysteine-tRNA ligase activity"/>
    <property type="evidence" value="ECO:0007669"/>
    <property type="project" value="InterPro"/>
</dbReference>
<dbReference type="GO" id="GO:0005737">
    <property type="term" value="C:cytoplasm"/>
    <property type="evidence" value="ECO:0007669"/>
    <property type="project" value="UniProtKB-SubCell"/>
</dbReference>
<dbReference type="Pfam" id="PF09190">
    <property type="entry name" value="DALR_2"/>
    <property type="match status" value="1"/>
</dbReference>
<protein>
    <recommendedName>
        <fullName evidence="5">Cysteinyl-tRNA synthetase class Ia DALR domain-containing protein</fullName>
    </recommendedName>
</protein>
<proteinExistence type="predicted"/>
<evidence type="ECO:0000256" key="2">
    <source>
        <dbReference type="ARBA" id="ARBA00022598"/>
    </source>
</evidence>
<dbReference type="EMBL" id="BARW01004873">
    <property type="protein sequence ID" value="GAI67429.1"/>
    <property type="molecule type" value="Genomic_DNA"/>
</dbReference>
<dbReference type="Pfam" id="PF01406">
    <property type="entry name" value="tRNA-synt_1e"/>
    <property type="match status" value="1"/>
</dbReference>
<sequence length="181" mass="20980">AKSTGHYFLIEDVLKNYSPNVIRLYLLKTQYRNQIEFSKDRLDEAKAAYSRIKISVEEFKELPEKIEPLMLGEFTEAMNDDLNTPKALGKIYDLVKKGHEKKSVEIAASIKYYLAVLGFREEVESSGELSYQLIDIILHIRNKLRNEKKYDLADEIRTDLENLGIRLADTKGVSLHRLEDK</sequence>
<dbReference type="AlphaFoldDB" id="X1SI13"/>
<evidence type="ECO:0000259" key="5">
    <source>
        <dbReference type="SMART" id="SM00840"/>
    </source>
</evidence>
<name>X1SI13_9ZZZZ</name>
<evidence type="ECO:0000313" key="6">
    <source>
        <dbReference type="EMBL" id="GAI67429.1"/>
    </source>
</evidence>
<dbReference type="InterPro" id="IPR009080">
    <property type="entry name" value="tRNAsynth_Ia_anticodon-bd"/>
</dbReference>
<comment type="subcellular location">
    <subcellularLocation>
        <location evidence="1">Cytoplasm</location>
    </subcellularLocation>
</comment>
<dbReference type="InterPro" id="IPR032678">
    <property type="entry name" value="tRNA-synt_1_cat_dom"/>
</dbReference>
<evidence type="ECO:0000256" key="1">
    <source>
        <dbReference type="ARBA" id="ARBA00004496"/>
    </source>
</evidence>